<dbReference type="Pfam" id="PF07797">
    <property type="entry name" value="DUF1639"/>
    <property type="match status" value="1"/>
</dbReference>
<feature type="region of interest" description="Disordered" evidence="1">
    <location>
        <begin position="59"/>
        <end position="143"/>
    </location>
</feature>
<dbReference type="Proteomes" id="UP000479710">
    <property type="component" value="Unassembled WGS sequence"/>
</dbReference>
<feature type="compositionally biased region" description="Polar residues" evidence="1">
    <location>
        <begin position="87"/>
        <end position="100"/>
    </location>
</feature>
<dbReference type="AlphaFoldDB" id="A0A6G1ENU7"/>
<evidence type="ECO:0000256" key="1">
    <source>
        <dbReference type="SAM" id="MobiDB-lite"/>
    </source>
</evidence>
<name>A0A6G1ENU7_9ORYZ</name>
<protein>
    <submittedName>
        <fullName evidence="2">Uncharacterized protein</fullName>
    </submittedName>
</protein>
<gene>
    <name evidence="2" type="ORF">E2562_022107</name>
</gene>
<reference evidence="2 3" key="1">
    <citation type="submission" date="2019-11" db="EMBL/GenBank/DDBJ databases">
        <title>Whole genome sequence of Oryza granulata.</title>
        <authorList>
            <person name="Li W."/>
        </authorList>
    </citation>
    <scope>NUCLEOTIDE SEQUENCE [LARGE SCALE GENOMIC DNA]</scope>
    <source>
        <strain evidence="3">cv. Menghai</strain>
        <tissue evidence="2">Leaf</tissue>
    </source>
</reference>
<evidence type="ECO:0000313" key="2">
    <source>
        <dbReference type="EMBL" id="KAF0926286.1"/>
    </source>
</evidence>
<sequence>MVLMAAAASDQHHHHPAPKSSPPASPSTAPLTGSTRTRLHSFSFPTTFSWGTHRLLRCSKNGGSASGFASPPKQPDTPSPGKEKGQETSTAAAGASQPSRPWNLRTRRSATVAPNASRSEAAGKAAAGQALHRRPPSPAGAKRGFSIALTKEEIVADFIAIRGTGPPRRPKKRPRAVQRKLDQFFPGLSLAEVNLDSYKIEER</sequence>
<proteinExistence type="predicted"/>
<feature type="region of interest" description="Disordered" evidence="1">
    <location>
        <begin position="1"/>
        <end position="35"/>
    </location>
</feature>
<dbReference type="EMBL" id="SPHZ02000003">
    <property type="protein sequence ID" value="KAF0926286.1"/>
    <property type="molecule type" value="Genomic_DNA"/>
</dbReference>
<keyword evidence="3" id="KW-1185">Reference proteome</keyword>
<dbReference type="InterPro" id="IPR012438">
    <property type="entry name" value="DUF1639"/>
</dbReference>
<dbReference type="PANTHER" id="PTHR33130">
    <property type="entry name" value="PUTATIVE (DUF1639)-RELATED"/>
    <property type="match status" value="1"/>
</dbReference>
<organism evidence="2 3">
    <name type="scientific">Oryza meyeriana var. granulata</name>
    <dbReference type="NCBI Taxonomy" id="110450"/>
    <lineage>
        <taxon>Eukaryota</taxon>
        <taxon>Viridiplantae</taxon>
        <taxon>Streptophyta</taxon>
        <taxon>Embryophyta</taxon>
        <taxon>Tracheophyta</taxon>
        <taxon>Spermatophyta</taxon>
        <taxon>Magnoliopsida</taxon>
        <taxon>Liliopsida</taxon>
        <taxon>Poales</taxon>
        <taxon>Poaceae</taxon>
        <taxon>BOP clade</taxon>
        <taxon>Oryzoideae</taxon>
        <taxon>Oryzeae</taxon>
        <taxon>Oryzinae</taxon>
        <taxon>Oryza</taxon>
        <taxon>Oryza meyeriana</taxon>
    </lineage>
</organism>
<accession>A0A6G1ENU7</accession>
<comment type="caution">
    <text evidence="2">The sequence shown here is derived from an EMBL/GenBank/DDBJ whole genome shotgun (WGS) entry which is preliminary data.</text>
</comment>
<dbReference type="OrthoDB" id="769821at2759"/>
<dbReference type="PANTHER" id="PTHR33130:SF60">
    <property type="entry name" value="OS05G0551600 PROTEIN"/>
    <property type="match status" value="1"/>
</dbReference>
<evidence type="ECO:0000313" key="3">
    <source>
        <dbReference type="Proteomes" id="UP000479710"/>
    </source>
</evidence>